<accession>A0ABQ6MRD8</accession>
<feature type="transmembrane region" description="Helical" evidence="1">
    <location>
        <begin position="296"/>
        <end position="316"/>
    </location>
</feature>
<organism evidence="2 3">
    <name type="scientific">Tetraparma gracilis</name>
    <dbReference type="NCBI Taxonomy" id="2962635"/>
    <lineage>
        <taxon>Eukaryota</taxon>
        <taxon>Sar</taxon>
        <taxon>Stramenopiles</taxon>
        <taxon>Ochrophyta</taxon>
        <taxon>Bolidophyceae</taxon>
        <taxon>Parmales</taxon>
        <taxon>Triparmaceae</taxon>
        <taxon>Tetraparma</taxon>
    </lineage>
</organism>
<keyword evidence="1" id="KW-0812">Transmembrane</keyword>
<dbReference type="Proteomes" id="UP001165060">
    <property type="component" value="Unassembled WGS sequence"/>
</dbReference>
<feature type="transmembrane region" description="Helical" evidence="1">
    <location>
        <begin position="254"/>
        <end position="276"/>
    </location>
</feature>
<feature type="transmembrane region" description="Helical" evidence="1">
    <location>
        <begin position="397"/>
        <end position="419"/>
    </location>
</feature>
<proteinExistence type="predicted"/>
<name>A0ABQ6MRD8_9STRA</name>
<evidence type="ECO:0000313" key="2">
    <source>
        <dbReference type="EMBL" id="GMI30571.1"/>
    </source>
</evidence>
<evidence type="ECO:0008006" key="4">
    <source>
        <dbReference type="Google" id="ProtNLM"/>
    </source>
</evidence>
<evidence type="ECO:0000313" key="3">
    <source>
        <dbReference type="Proteomes" id="UP001165060"/>
    </source>
</evidence>
<keyword evidence="1" id="KW-1133">Transmembrane helix</keyword>
<sequence>MASHTSSEKCNSQFACLDLTGLPLYLGTILLCLVLTILLLEELHHRLHHIASKKPFWAAFLKAMDGELVILGTLSFLLFSVQSSFSTSATEGEENILELIEFAHMFLFVAMVGYYSIIALMARVAEGSWQNMLQRSNSKLSSLSRSSSQPPYCCARDVLSAVKRSRGKAACNSCIHRLTGGNWLTGQLWKEVLVPGALGGGEKMVVFDALVVLLGDAFLRSRNLPPDLPFEFHQYVELCMTHLFIKMVKVGWRVWLTVVTSLVLFCITTGFFHSLITGGNQAEDMDHIFADDPDVNAPLFVAFMIIVWYSFAHTIASFSSLDSKTLPALLRIVYDESLASAPAEPSEAAAADDTHLSTSLLSEPGSAPKKSWVGSFFPCCTATGEYRKAWRRSAPDYAFRLFQISLLGWTFFLSLYTLVLSHVSFSLYSSFFYLLFIAPFILINRIGGQGFPKYCCLRFFGPLAREELLEPLVEDARRRYEQGERRADMRDERVVLAIKQMYELVLEIDDGDDDGGGKT</sequence>
<feature type="transmembrane region" description="Helical" evidence="1">
    <location>
        <begin position="102"/>
        <end position="125"/>
    </location>
</feature>
<gene>
    <name evidence="2" type="ORF">TeGR_g2127</name>
</gene>
<keyword evidence="3" id="KW-1185">Reference proteome</keyword>
<protein>
    <recommendedName>
        <fullName evidence="4">Transmembrane protein</fullName>
    </recommendedName>
</protein>
<keyword evidence="1" id="KW-0472">Membrane</keyword>
<feature type="transmembrane region" description="Helical" evidence="1">
    <location>
        <begin position="22"/>
        <end position="40"/>
    </location>
</feature>
<evidence type="ECO:0000256" key="1">
    <source>
        <dbReference type="SAM" id="Phobius"/>
    </source>
</evidence>
<reference evidence="2 3" key="1">
    <citation type="journal article" date="2023" name="Commun. Biol.">
        <title>Genome analysis of Parmales, the sister group of diatoms, reveals the evolutionary specialization of diatoms from phago-mixotrophs to photoautotrophs.</title>
        <authorList>
            <person name="Ban H."/>
            <person name="Sato S."/>
            <person name="Yoshikawa S."/>
            <person name="Yamada K."/>
            <person name="Nakamura Y."/>
            <person name="Ichinomiya M."/>
            <person name="Sato N."/>
            <person name="Blanc-Mathieu R."/>
            <person name="Endo H."/>
            <person name="Kuwata A."/>
            <person name="Ogata H."/>
        </authorList>
    </citation>
    <scope>NUCLEOTIDE SEQUENCE [LARGE SCALE GENOMIC DNA]</scope>
</reference>
<dbReference type="EMBL" id="BRYB01000470">
    <property type="protein sequence ID" value="GMI30571.1"/>
    <property type="molecule type" value="Genomic_DNA"/>
</dbReference>
<comment type="caution">
    <text evidence="2">The sequence shown here is derived from an EMBL/GenBank/DDBJ whole genome shotgun (WGS) entry which is preliminary data.</text>
</comment>
<feature type="transmembrane region" description="Helical" evidence="1">
    <location>
        <begin position="425"/>
        <end position="443"/>
    </location>
</feature>